<proteinExistence type="predicted"/>
<sequence>MAKLRKLVTYTDYRWEETEELTPEQIEKWKSGDEDLQEEVLEEVEFELVRDKSLEDSEWPELIEE</sequence>
<dbReference type="EMBL" id="MW353175">
    <property type="protein sequence ID" value="QQO91705.1"/>
    <property type="molecule type" value="Genomic_DNA"/>
</dbReference>
<keyword evidence="2" id="KW-1185">Reference proteome</keyword>
<dbReference type="Proteomes" id="UP000595566">
    <property type="component" value="Segment"/>
</dbReference>
<name>A0A7T8ERD6_9CAUD</name>
<evidence type="ECO:0000313" key="2">
    <source>
        <dbReference type="Proteomes" id="UP000595566"/>
    </source>
</evidence>
<gene>
    <name evidence="1" type="ORF">immuto26A_26</name>
</gene>
<reference evidence="1 2" key="1">
    <citation type="submission" date="2020-12" db="EMBL/GenBank/DDBJ databases">
        <title>Dynamics of Baltic Sea phages driven by environmental changes.</title>
        <authorList>
            <person name="Hoetzinger M."/>
            <person name="Nilsson E."/>
            <person name="Holmfeldt K."/>
        </authorList>
    </citation>
    <scope>NUCLEOTIDE SEQUENCE [LARGE SCALE GENOMIC DNA]</scope>
</reference>
<organism evidence="1 2">
    <name type="scientific">Flavobacterium phage vB_FspM_immuto_2-6A</name>
    <dbReference type="NCBI Taxonomy" id="2801477"/>
    <lineage>
        <taxon>Viruses</taxon>
        <taxon>Duplodnaviria</taxon>
        <taxon>Heunggongvirae</taxon>
        <taxon>Uroviricota</taxon>
        <taxon>Caudoviricetes</taxon>
        <taxon>Immutovirus</taxon>
        <taxon>Immutovirus immuto</taxon>
    </lineage>
</organism>
<accession>A0A7T8ERD6</accession>
<evidence type="ECO:0000313" key="1">
    <source>
        <dbReference type="EMBL" id="QQO91705.1"/>
    </source>
</evidence>
<protein>
    <submittedName>
        <fullName evidence="1">Uncharacterized protein</fullName>
    </submittedName>
</protein>